<sequence length="284" mass="32116">MDIVGIDVHVHLSDEESIKAVGARAKQMEQYFRRKRPVVSIDEMADQYRERRMMAVLVNTRDDSVSGLTPVPNDHIANAVKKHPDVFLGFGAIDPWQGKLALQEIRRCKEELGLHGIGELNPARQQFFPNDTRFYQLWAEAQKQGLPVMFHSGMAGAGAGTPGGMGNKLKYTQPIHLDDVAADFPELKIICAHPSWPWTAESLAIAQHKSNFFIDLSGWAPKYFPPELVHHVNSLLQDKAMFGSDWPVLGVERWVEEFDQLGIKPEVRKKIMLENAKKFFGLDF</sequence>
<comment type="caution">
    <text evidence="3">The sequence shown here is derived from an EMBL/GenBank/DDBJ whole genome shotgun (WGS) entry which is preliminary data.</text>
</comment>
<dbReference type="Proteomes" id="UP001227964">
    <property type="component" value="Unassembled WGS sequence"/>
</dbReference>
<evidence type="ECO:0000256" key="1">
    <source>
        <dbReference type="ARBA" id="ARBA00023239"/>
    </source>
</evidence>
<evidence type="ECO:0000313" key="3">
    <source>
        <dbReference type="EMBL" id="MDL0433226.1"/>
    </source>
</evidence>
<reference evidence="3 4" key="1">
    <citation type="submission" date="2023-06" db="EMBL/GenBank/DDBJ databases">
        <title>Marinobacter azerbaijanicus a moderately halophilic, isolated from Urmia Lake in Azerbaijan region of Iran.</title>
        <authorList>
            <person name="Sanchez-Porro C."/>
            <person name="Aghdam E.M."/>
            <person name="Saheb S.M."/>
            <person name="Tarhriz V."/>
            <person name="Kazemi E."/>
            <person name="Ammozegar M.A."/>
            <person name="Ventosa A."/>
            <person name="Hejazi M.S."/>
        </authorList>
    </citation>
    <scope>NUCLEOTIDE SEQUENCE [LARGE SCALE GENOMIC DNA]</scope>
    <source>
        <strain evidence="3 4">TBZ242</strain>
    </source>
</reference>
<feature type="domain" description="Amidohydrolase-related" evidence="2">
    <location>
        <begin position="6"/>
        <end position="282"/>
    </location>
</feature>
<keyword evidence="1" id="KW-0456">Lyase</keyword>
<dbReference type="SUPFAM" id="SSF51556">
    <property type="entry name" value="Metallo-dependent hydrolases"/>
    <property type="match status" value="1"/>
</dbReference>
<evidence type="ECO:0000259" key="2">
    <source>
        <dbReference type="Pfam" id="PF04909"/>
    </source>
</evidence>
<dbReference type="InterPro" id="IPR032465">
    <property type="entry name" value="ACMSD"/>
</dbReference>
<dbReference type="EMBL" id="JASSVS010000012">
    <property type="protein sequence ID" value="MDL0433226.1"/>
    <property type="molecule type" value="Genomic_DNA"/>
</dbReference>
<proteinExistence type="predicted"/>
<evidence type="ECO:0000313" key="4">
    <source>
        <dbReference type="Proteomes" id="UP001227964"/>
    </source>
</evidence>
<dbReference type="PANTHER" id="PTHR21240">
    <property type="entry name" value="2-AMINO-3-CARBOXYLMUCONATE-6-SEMIALDEHYDE DECARBOXYLASE"/>
    <property type="match status" value="1"/>
</dbReference>
<organism evidence="3 4">
    <name type="scientific">Marinobacter azerbaijanicus</name>
    <dbReference type="NCBI Taxonomy" id="3050455"/>
    <lineage>
        <taxon>Bacteria</taxon>
        <taxon>Pseudomonadati</taxon>
        <taxon>Pseudomonadota</taxon>
        <taxon>Gammaproteobacteria</taxon>
        <taxon>Pseudomonadales</taxon>
        <taxon>Marinobacteraceae</taxon>
        <taxon>Marinobacter</taxon>
    </lineage>
</organism>
<dbReference type="RefSeq" id="WP_285392855.1">
    <property type="nucleotide sequence ID" value="NZ_JASSVS010000012.1"/>
</dbReference>
<dbReference type="InterPro" id="IPR032466">
    <property type="entry name" value="Metal_Hydrolase"/>
</dbReference>
<protein>
    <submittedName>
        <fullName evidence="3">Amidohydrolase family protein</fullName>
    </submittedName>
</protein>
<dbReference type="PANTHER" id="PTHR21240:SF19">
    <property type="entry name" value="CATALYTIC_ HYDROLASE"/>
    <property type="match status" value="1"/>
</dbReference>
<gene>
    <name evidence="3" type="ORF">QPM17_18970</name>
</gene>
<dbReference type="Gene3D" id="3.20.20.140">
    <property type="entry name" value="Metal-dependent hydrolases"/>
    <property type="match status" value="1"/>
</dbReference>
<dbReference type="Pfam" id="PF04909">
    <property type="entry name" value="Amidohydro_2"/>
    <property type="match status" value="1"/>
</dbReference>
<name>A0ABT7IGD7_9GAMM</name>
<keyword evidence="4" id="KW-1185">Reference proteome</keyword>
<accession>A0ABT7IGD7</accession>
<dbReference type="InterPro" id="IPR006680">
    <property type="entry name" value="Amidohydro-rel"/>
</dbReference>